<keyword evidence="4" id="KW-0812">Transmembrane</keyword>
<dbReference type="AlphaFoldDB" id="A0A6J7M484"/>
<dbReference type="NCBIfam" id="TIGR01488">
    <property type="entry name" value="HAD-SF-IB"/>
    <property type="match status" value="1"/>
</dbReference>
<dbReference type="Gene3D" id="1.20.1440.100">
    <property type="entry name" value="SG protein - dephosphorylation function"/>
    <property type="match status" value="1"/>
</dbReference>
<keyword evidence="1" id="KW-0479">Metal-binding</keyword>
<dbReference type="EMBL" id="CAFBOM010000012">
    <property type="protein sequence ID" value="CAB4974575.1"/>
    <property type="molecule type" value="Genomic_DNA"/>
</dbReference>
<dbReference type="InterPro" id="IPR006385">
    <property type="entry name" value="HAD_hydro_SerB1"/>
</dbReference>
<dbReference type="SUPFAM" id="SSF56784">
    <property type="entry name" value="HAD-like"/>
    <property type="match status" value="1"/>
</dbReference>
<feature type="transmembrane region" description="Helical" evidence="4">
    <location>
        <begin position="254"/>
        <end position="276"/>
    </location>
</feature>
<dbReference type="PANTHER" id="PTHR43344">
    <property type="entry name" value="PHOSPHOSERINE PHOSPHATASE"/>
    <property type="match status" value="1"/>
</dbReference>
<dbReference type="FunFam" id="3.40.50.1000:FF:000025">
    <property type="entry name" value="HAD hydrolase, family IB"/>
    <property type="match status" value="1"/>
</dbReference>
<evidence type="ECO:0000313" key="5">
    <source>
        <dbReference type="EMBL" id="CAB4974575.1"/>
    </source>
</evidence>
<dbReference type="GO" id="GO:0046872">
    <property type="term" value="F:metal ion binding"/>
    <property type="evidence" value="ECO:0007669"/>
    <property type="project" value="UniProtKB-KW"/>
</dbReference>
<evidence type="ECO:0000256" key="4">
    <source>
        <dbReference type="SAM" id="Phobius"/>
    </source>
</evidence>
<keyword evidence="4" id="KW-1133">Transmembrane helix</keyword>
<dbReference type="PANTHER" id="PTHR43344:SF15">
    <property type="entry name" value="PHOSPHOSERINE PHOSPHATASE SERB1"/>
    <property type="match status" value="1"/>
</dbReference>
<dbReference type="InterPro" id="IPR050582">
    <property type="entry name" value="HAD-like_SerB"/>
</dbReference>
<gene>
    <name evidence="5" type="ORF">UFOPK3957_00139</name>
</gene>
<dbReference type="InterPro" id="IPR036412">
    <property type="entry name" value="HAD-like_sf"/>
</dbReference>
<evidence type="ECO:0000256" key="1">
    <source>
        <dbReference type="ARBA" id="ARBA00022723"/>
    </source>
</evidence>
<proteinExistence type="predicted"/>
<protein>
    <submittedName>
        <fullName evidence="5">Unannotated protein</fullName>
    </submittedName>
</protein>
<dbReference type="NCBIfam" id="TIGR01490">
    <property type="entry name" value="HAD-SF-IB-hyp1"/>
    <property type="match status" value="1"/>
</dbReference>
<dbReference type="Pfam" id="PF12710">
    <property type="entry name" value="HAD"/>
    <property type="match status" value="1"/>
</dbReference>
<reference evidence="5" key="1">
    <citation type="submission" date="2020-05" db="EMBL/GenBank/DDBJ databases">
        <authorList>
            <person name="Chiriac C."/>
            <person name="Salcher M."/>
            <person name="Ghai R."/>
            <person name="Kavagutti S V."/>
        </authorList>
    </citation>
    <scope>NUCLEOTIDE SEQUENCE</scope>
</reference>
<dbReference type="Gene3D" id="3.40.50.1000">
    <property type="entry name" value="HAD superfamily/HAD-like"/>
    <property type="match status" value="1"/>
</dbReference>
<dbReference type="GO" id="GO:0016787">
    <property type="term" value="F:hydrolase activity"/>
    <property type="evidence" value="ECO:0007669"/>
    <property type="project" value="UniProtKB-KW"/>
</dbReference>
<keyword evidence="2" id="KW-0378">Hydrolase</keyword>
<keyword evidence="3" id="KW-0460">Magnesium</keyword>
<sequence>MLASYRRAGQASADAAGDVIEGHVAGTAAAFFDVDNTIMRGASIFHLAVGLARRNYFSGREVWGFGVKQLRFVLSGSENLEDMASATTAALAFVEGRRVDELLELGEEIFDDSMVDKLIPGSLALAQGHLDAGEEVWLVTATPVEVARLLARRLGLTGALGTVSEIEDGAYTGRLVGPPLHGLAKAEAVRALAEREGLDLSQCWAYSDSANDIPMLSAVGNPVAVNPDPTLRAHARDNDWRIRDFSRREQVKRIALPALSAATGLAAGLAVGYAVARTRRK</sequence>
<name>A0A6J7M484_9ZZZZ</name>
<evidence type="ECO:0000256" key="2">
    <source>
        <dbReference type="ARBA" id="ARBA00022801"/>
    </source>
</evidence>
<accession>A0A6J7M484</accession>
<keyword evidence="4" id="KW-0472">Membrane</keyword>
<dbReference type="CDD" id="cd02612">
    <property type="entry name" value="HAD_PGPPase"/>
    <property type="match status" value="1"/>
</dbReference>
<organism evidence="5">
    <name type="scientific">freshwater metagenome</name>
    <dbReference type="NCBI Taxonomy" id="449393"/>
    <lineage>
        <taxon>unclassified sequences</taxon>
        <taxon>metagenomes</taxon>
        <taxon>ecological metagenomes</taxon>
    </lineage>
</organism>
<dbReference type="InterPro" id="IPR023214">
    <property type="entry name" value="HAD_sf"/>
</dbReference>
<evidence type="ECO:0000256" key="3">
    <source>
        <dbReference type="ARBA" id="ARBA00022842"/>
    </source>
</evidence>